<proteinExistence type="predicted"/>
<evidence type="ECO:0000313" key="1">
    <source>
        <dbReference type="EMBL" id="PIN88310.1"/>
    </source>
</evidence>
<gene>
    <name evidence="1" type="ORF">AB205_0122620</name>
</gene>
<dbReference type="Gene3D" id="2.60.60.20">
    <property type="entry name" value="PLAT/LH2 domain"/>
    <property type="match status" value="1"/>
</dbReference>
<dbReference type="SUPFAM" id="SSF49723">
    <property type="entry name" value="Lipase/lipooxygenase domain (PLAT/LH2 domain)"/>
    <property type="match status" value="1"/>
</dbReference>
<sequence>GRLVPGDTYSKFIDSTVKLHPLDRVTFYWTPMLLNIFKKQLGAARIDMQTGEDGTISSFCATGTVLDNVTQVLGPCRDLDAH</sequence>
<feature type="non-terminal residue" evidence="1">
    <location>
        <position position="1"/>
    </location>
</feature>
<dbReference type="AlphaFoldDB" id="A0A2G9NCB0"/>
<dbReference type="EMBL" id="KV923099">
    <property type="protein sequence ID" value="PIN88310.1"/>
    <property type="molecule type" value="Genomic_DNA"/>
</dbReference>
<dbReference type="InterPro" id="IPR036392">
    <property type="entry name" value="PLAT/LH2_dom_sf"/>
</dbReference>
<reference evidence="1" key="1">
    <citation type="submission" date="2017-08" db="EMBL/GenBank/DDBJ databases">
        <title>Assembly of the North American Bullfrog Genome.</title>
        <authorList>
            <person name="Warren R.L."/>
            <person name="Vandervalk B.P."/>
            <person name="Kucuk E."/>
            <person name="Birol I."/>
            <person name="Helbing C."/>
            <person name="Pandoh P."/>
            <person name="Behsaz B."/>
            <person name="Mohamadi H."/>
            <person name="Chu J."/>
            <person name="Jackman S."/>
            <person name="Hammond S.A."/>
            <person name="Veldhoen N."/>
            <person name="Kirk H."/>
            <person name="Zhao Y."/>
            <person name="Coope R."/>
            <person name="Pleasance S."/>
            <person name="Moore R."/>
            <person name="Holt R."/>
        </authorList>
    </citation>
    <scope>NUCLEOTIDE SEQUENCE</scope>
    <source>
        <strain evidence="1">Bruno</strain>
        <tissue evidence="1">Liver</tissue>
    </source>
</reference>
<protein>
    <submittedName>
        <fullName evidence="1">Uncharacterized protein</fullName>
    </submittedName>
</protein>
<name>A0A2G9NCB0_AQUCT</name>
<organism evidence="1">
    <name type="scientific">Aquarana catesbeiana</name>
    <name type="common">American bullfrog</name>
    <name type="synonym">Rana catesbeiana</name>
    <dbReference type="NCBI Taxonomy" id="8400"/>
    <lineage>
        <taxon>Eukaryota</taxon>
        <taxon>Metazoa</taxon>
        <taxon>Chordata</taxon>
        <taxon>Craniata</taxon>
        <taxon>Vertebrata</taxon>
        <taxon>Euteleostomi</taxon>
        <taxon>Amphibia</taxon>
        <taxon>Batrachia</taxon>
        <taxon>Anura</taxon>
        <taxon>Neobatrachia</taxon>
        <taxon>Ranoidea</taxon>
        <taxon>Ranidae</taxon>
        <taxon>Aquarana</taxon>
    </lineage>
</organism>
<accession>A0A2G9NCB0</accession>